<dbReference type="Proteomes" id="UP001519342">
    <property type="component" value="Unassembled WGS sequence"/>
</dbReference>
<dbReference type="SUPFAM" id="SSF47240">
    <property type="entry name" value="Ferritin-like"/>
    <property type="match status" value="1"/>
</dbReference>
<sequence length="122" mass="13992">MEMVATLFKKLLEGATRDELVAAGFGGYYANHETCPFYLDGSGSPWTATYTQAKGEPIADLYNDLAGEQKARVTYENLIKLTDDPLVKDTLRWLREREIVHFQRFGEALRLVEEYTANKKFY</sequence>
<dbReference type="InterPro" id="IPR009078">
    <property type="entry name" value="Ferritin-like_SF"/>
</dbReference>
<protein>
    <submittedName>
        <fullName evidence="2">Spore coat protein JC</fullName>
    </submittedName>
</protein>
<comment type="caution">
    <text evidence="2">The sequence shown here is derived from an EMBL/GenBank/DDBJ whole genome shotgun (WGS) entry which is preliminary data.</text>
</comment>
<proteinExistence type="inferred from homology"/>
<reference evidence="2 3" key="1">
    <citation type="submission" date="2021-03" db="EMBL/GenBank/DDBJ databases">
        <title>Genomic Encyclopedia of Type Strains, Phase IV (KMG-IV): sequencing the most valuable type-strain genomes for metagenomic binning, comparative biology and taxonomic classification.</title>
        <authorList>
            <person name="Goeker M."/>
        </authorList>
    </citation>
    <scope>NUCLEOTIDE SEQUENCE [LARGE SCALE GENOMIC DNA]</scope>
    <source>
        <strain evidence="2 3">DSM 24004</strain>
    </source>
</reference>
<keyword evidence="2" id="KW-0946">Virion</keyword>
<dbReference type="Pfam" id="PF05067">
    <property type="entry name" value="Mn_catalase"/>
    <property type="match status" value="1"/>
</dbReference>
<evidence type="ECO:0000313" key="2">
    <source>
        <dbReference type="EMBL" id="MBP1926889.1"/>
    </source>
</evidence>
<evidence type="ECO:0000313" key="3">
    <source>
        <dbReference type="Proteomes" id="UP001519342"/>
    </source>
</evidence>
<keyword evidence="3" id="KW-1185">Reference proteome</keyword>
<dbReference type="Gene3D" id="1.20.1260.10">
    <property type="match status" value="1"/>
</dbReference>
<dbReference type="InterPro" id="IPR012347">
    <property type="entry name" value="Ferritin-like"/>
</dbReference>
<comment type="similarity">
    <text evidence="1">Belongs to the manganese catalase family.</text>
</comment>
<dbReference type="EMBL" id="JAGGKS010000008">
    <property type="protein sequence ID" value="MBP1926889.1"/>
    <property type="molecule type" value="Genomic_DNA"/>
</dbReference>
<dbReference type="RefSeq" id="WP_209512606.1">
    <property type="nucleotide sequence ID" value="NZ_JAGGKS010000008.1"/>
</dbReference>
<keyword evidence="2" id="KW-0167">Capsid protein</keyword>
<evidence type="ECO:0000256" key="1">
    <source>
        <dbReference type="ARBA" id="ARBA00007644"/>
    </source>
</evidence>
<name>A0ABS4GGW0_9FIRM</name>
<accession>A0ABS4GGW0</accession>
<dbReference type="InterPro" id="IPR007760">
    <property type="entry name" value="Mn_catalase"/>
</dbReference>
<organism evidence="2 3">
    <name type="scientific">Sedimentibacter acidaminivorans</name>
    <dbReference type="NCBI Taxonomy" id="913099"/>
    <lineage>
        <taxon>Bacteria</taxon>
        <taxon>Bacillati</taxon>
        <taxon>Bacillota</taxon>
        <taxon>Tissierellia</taxon>
        <taxon>Sedimentibacter</taxon>
    </lineage>
</organism>
<gene>
    <name evidence="2" type="ORF">J2Z76_002759</name>
</gene>